<dbReference type="RefSeq" id="XP_049264283.1">
    <property type="nucleotide sequence ID" value="XM_049406179.1"/>
</dbReference>
<dbReference type="AlphaFoldDB" id="A0A8J5UP49"/>
<dbReference type="PANTHER" id="PTHR32194:SF10">
    <property type="entry name" value="PROTEASOME SUBUNIT BETA TYPE-3"/>
    <property type="match status" value="1"/>
</dbReference>
<dbReference type="Proteomes" id="UP000694255">
    <property type="component" value="Unassembled WGS sequence"/>
</dbReference>
<evidence type="ECO:0000256" key="5">
    <source>
        <dbReference type="RuleBase" id="RU004203"/>
    </source>
</evidence>
<evidence type="ECO:0000256" key="4">
    <source>
        <dbReference type="ARBA" id="ARBA00026071"/>
    </source>
</evidence>
<evidence type="ECO:0000256" key="3">
    <source>
        <dbReference type="ARBA" id="ARBA00023242"/>
    </source>
</evidence>
<reference evidence="6 7" key="1">
    <citation type="journal article" date="2021" name="DNA Res.">
        <title>Genome analysis of Candida subhashii reveals its hybrid nature and dual mitochondrial genome conformations.</title>
        <authorList>
            <person name="Mixao V."/>
            <person name="Hegedusova E."/>
            <person name="Saus E."/>
            <person name="Pryszcz L.P."/>
            <person name="Cillingova A."/>
            <person name="Nosek J."/>
            <person name="Gabaldon T."/>
        </authorList>
    </citation>
    <scope>NUCLEOTIDE SEQUENCE [LARGE SCALE GENOMIC DNA]</scope>
    <source>
        <strain evidence="6 7">CBS 10753</strain>
    </source>
</reference>
<keyword evidence="3 5" id="KW-0539">Nucleus</keyword>
<comment type="function">
    <text evidence="5">Component of the proteasome, a multicatalytic proteinase complex which is characterized by its ability to cleave peptides with Arg, Phe, Tyr, Leu, and Glu adjacent to the leaving group at neutral or slightly basic pH. The proteasome has an ATP-dependent proteolytic activity.</text>
</comment>
<dbReference type="InterPro" id="IPR033811">
    <property type="entry name" value="Proteasome_beta_3"/>
</dbReference>
<comment type="subcellular location">
    <subcellularLocation>
        <location evidence="5">Cytoplasm</location>
    </subcellularLocation>
    <subcellularLocation>
        <location evidence="5">Nucleus</location>
    </subcellularLocation>
</comment>
<keyword evidence="1 5" id="KW-0963">Cytoplasm</keyword>
<comment type="subunit">
    <text evidence="4">The 26S proteasome consists of a 20S proteasome core and two 19S regulatory subunits. The 20S proteasome core is composed of 28 subunits that are arranged in four stacked rings, resulting in a barrel-shaped structure. The two end rings are each formed by seven alpha subunits, and the two central rings are each formed by seven beta subunits. The catalytic chamber with the active sites is on the inside of the barrel.</text>
</comment>
<dbReference type="PANTHER" id="PTHR32194">
    <property type="entry name" value="METALLOPROTEASE TLDD"/>
    <property type="match status" value="1"/>
</dbReference>
<evidence type="ECO:0000256" key="2">
    <source>
        <dbReference type="ARBA" id="ARBA00022942"/>
    </source>
</evidence>
<comment type="caution">
    <text evidence="6">The sequence shown here is derived from an EMBL/GenBank/DDBJ whole genome shotgun (WGS) entry which is preliminary data.</text>
</comment>
<sequence>MSDPFSINGGAAVAMVGKGCIAIASDLRLGQQSLGVANNFEKVFQFGDKCFLGLTGLATDVLTLSETFRFKTNLYKLREERNIEPKTLANLVSSTLYERRFGPYFVGPIVAGLGSKDNQPFICGFDSIGCIDFAKDFIVSGTATDQLYGMCESLYEPDLEPEDLFETISQALLNAVDRDALSGWGAVVYIVTKDKVVKRVLKTRQD</sequence>
<dbReference type="CDD" id="cd03759">
    <property type="entry name" value="proteasome_beta_type_3"/>
    <property type="match status" value="1"/>
</dbReference>
<dbReference type="EMBL" id="JAGSYN010000109">
    <property type="protein sequence ID" value="KAG7664051.1"/>
    <property type="molecule type" value="Genomic_DNA"/>
</dbReference>
<dbReference type="GO" id="GO:0019774">
    <property type="term" value="C:proteasome core complex, beta-subunit complex"/>
    <property type="evidence" value="ECO:0007669"/>
    <property type="project" value="InterPro"/>
</dbReference>
<protein>
    <recommendedName>
        <fullName evidence="5">Proteasome subunit beta</fullName>
    </recommendedName>
</protein>
<proteinExistence type="inferred from homology"/>
<comment type="similarity">
    <text evidence="5">Belongs to the peptidase T1B family.</text>
</comment>
<dbReference type="GO" id="GO:0005634">
    <property type="term" value="C:nucleus"/>
    <property type="evidence" value="ECO:0007669"/>
    <property type="project" value="UniProtKB-SubCell"/>
</dbReference>
<dbReference type="OrthoDB" id="204949at2759"/>
<keyword evidence="7" id="KW-1185">Reference proteome</keyword>
<dbReference type="GO" id="GO:0005737">
    <property type="term" value="C:cytoplasm"/>
    <property type="evidence" value="ECO:0007669"/>
    <property type="project" value="UniProtKB-SubCell"/>
</dbReference>
<evidence type="ECO:0000256" key="1">
    <source>
        <dbReference type="ARBA" id="ARBA00022490"/>
    </source>
</evidence>
<comment type="subunit">
    <text evidence="5">Component of the proteasome complex.</text>
</comment>
<dbReference type="Pfam" id="PF00227">
    <property type="entry name" value="Proteasome"/>
    <property type="match status" value="1"/>
</dbReference>
<name>A0A8J5UP49_9ASCO</name>
<dbReference type="PROSITE" id="PS00854">
    <property type="entry name" value="PROTEASOME_BETA_1"/>
    <property type="match status" value="1"/>
</dbReference>
<keyword evidence="2 5" id="KW-0647">Proteasome</keyword>
<dbReference type="FunFam" id="3.60.20.10:FF:000003">
    <property type="entry name" value="Proteasome subunit beta type-3"/>
    <property type="match status" value="1"/>
</dbReference>
<dbReference type="GO" id="GO:0043161">
    <property type="term" value="P:proteasome-mediated ubiquitin-dependent protein catabolic process"/>
    <property type="evidence" value="ECO:0007669"/>
    <property type="project" value="InterPro"/>
</dbReference>
<dbReference type="InterPro" id="IPR001353">
    <property type="entry name" value="Proteasome_sua/b"/>
</dbReference>
<dbReference type="GeneID" id="73469230"/>
<accession>A0A8J5UP49</accession>
<dbReference type="InterPro" id="IPR023333">
    <property type="entry name" value="Proteasome_suB-type"/>
</dbReference>
<dbReference type="PROSITE" id="PS51476">
    <property type="entry name" value="PROTEASOME_BETA_2"/>
    <property type="match status" value="1"/>
</dbReference>
<gene>
    <name evidence="6" type="ORF">J8A68_002429</name>
</gene>
<organism evidence="6 7">
    <name type="scientific">[Candida] subhashii</name>
    <dbReference type="NCBI Taxonomy" id="561895"/>
    <lineage>
        <taxon>Eukaryota</taxon>
        <taxon>Fungi</taxon>
        <taxon>Dikarya</taxon>
        <taxon>Ascomycota</taxon>
        <taxon>Saccharomycotina</taxon>
        <taxon>Pichiomycetes</taxon>
        <taxon>Debaryomycetaceae</taxon>
        <taxon>Spathaspora</taxon>
    </lineage>
</organism>
<dbReference type="InterPro" id="IPR016050">
    <property type="entry name" value="Proteasome_bsu_CS"/>
</dbReference>
<evidence type="ECO:0000313" key="7">
    <source>
        <dbReference type="Proteomes" id="UP000694255"/>
    </source>
</evidence>
<evidence type="ECO:0000313" key="6">
    <source>
        <dbReference type="EMBL" id="KAG7664051.1"/>
    </source>
</evidence>